<dbReference type="InterPro" id="IPR002646">
    <property type="entry name" value="PolA_pol_head_dom"/>
</dbReference>
<sequence>MDTISSFISPQAKISVDMALVLTRCGSLVWSRLHDKTEMALEESTIASDTEVPSKSRLCQDLRLTEAEESLFELLLNVVRDKDLDTTLRVAGGWVRDKLLHLGDTASHDIDISVEGMLGRQFAEHLNDWLKTRGLPPRKIGVMAGNPESNKPERATLRLKGVQVDFVNLRTDFGTEDSGMPSVCQTGKPGGASVACVVDAYPRDLTINALFYNLHDKKVEDFTGRGIEDLRDGVLRTPLDPAKALLENPLCVLRTIRFASRFGFRISRELETACRDAGVHQALADKVSRERIGAELDKMMSCSDPVQCPWQLLTSFGLAPVHFLQPDRIQWSPELLDRYVRSSKSPNQMCVDGVLSDGLMTVKNLHSVMKQFVEQWEPDEKKLMSYAAFHAPLAGLHYKVDKGRPAPLISHLLGSRLKLPRQVAQRVALILSTALEFQRLVGERAEGACPPPPKTDAAARSSAASQRSQYGRVDLGLIVRRAGQLWKASLAVAMAGAIGKTPLESAQHLMSGYRAVEEAVDDFGLIGVWLRDPPLGGKAVKDVLPCLPTGPELNEIMKEVMDSQVVWMLAHPDGTADECSEFIKSEFGRFCGVSRAESLTSLRYYRYVRDESPDDSSLYGEISQSGEFSSEEMFGPVVVSFDIDGTLAKIEKRLALRRVHRSQKDWDVILSGDNYYLDEPIPEARAFLQQLVQLTRHHPTAPSPPADGDPPSSPITIVYLSGRRAGTEVQTSQWLAAHGFPHGVIFHRPKGVKGGLFKERVLRCLHQPPMRHVIAHVGDRPMEDALAAVKTGVRPVLIAPNEWTGRAHSASQECNRPAGWVKRSTLESIVVALLDDESREGKQPSRSSREVAEGRSLLRESPYWSSGSCADFFALNMAADFWAHINTERAGVGRASEE</sequence>
<evidence type="ECO:0000256" key="2">
    <source>
        <dbReference type="ARBA" id="ARBA00022679"/>
    </source>
</evidence>
<name>A0A0G4GMF9_VITBC</name>
<comment type="similarity">
    <text evidence="1 4">Belongs to the tRNA nucleotidyltransferase/poly(A) polymerase family.</text>
</comment>
<dbReference type="GO" id="GO:0052929">
    <property type="term" value="F:ATP:3'-cytidine-cytidine-tRNA adenylyltransferase activity"/>
    <property type="evidence" value="ECO:0007669"/>
    <property type="project" value="TreeGrafter"/>
</dbReference>
<evidence type="ECO:0000256" key="5">
    <source>
        <dbReference type="SAM" id="MobiDB-lite"/>
    </source>
</evidence>
<dbReference type="PANTHER" id="PTHR13734">
    <property type="entry name" value="TRNA-NUCLEOTIDYLTRANSFERASE"/>
    <property type="match status" value="1"/>
</dbReference>
<keyword evidence="8" id="KW-1185">Reference proteome</keyword>
<dbReference type="AlphaFoldDB" id="A0A0G4GMF9"/>
<evidence type="ECO:0000313" key="8">
    <source>
        <dbReference type="Proteomes" id="UP000041254"/>
    </source>
</evidence>
<feature type="domain" description="Poly A polymerase head" evidence="6">
    <location>
        <begin position="88"/>
        <end position="236"/>
    </location>
</feature>
<dbReference type="Gene3D" id="3.40.50.1000">
    <property type="entry name" value="HAD superfamily/HAD-like"/>
    <property type="match status" value="1"/>
</dbReference>
<protein>
    <recommendedName>
        <fullName evidence="6">Poly A polymerase head domain-containing protein</fullName>
    </recommendedName>
</protein>
<dbReference type="Gene3D" id="1.10.3090.10">
    <property type="entry name" value="cca-adding enzyme, domain 2"/>
    <property type="match status" value="1"/>
</dbReference>
<dbReference type="InterPro" id="IPR023214">
    <property type="entry name" value="HAD_sf"/>
</dbReference>
<dbReference type="SUPFAM" id="SSF81891">
    <property type="entry name" value="Poly A polymerase C-terminal region-like"/>
    <property type="match status" value="1"/>
</dbReference>
<dbReference type="Proteomes" id="UP000041254">
    <property type="component" value="Unassembled WGS sequence"/>
</dbReference>
<evidence type="ECO:0000256" key="4">
    <source>
        <dbReference type="RuleBase" id="RU003953"/>
    </source>
</evidence>
<organism evidence="7 8">
    <name type="scientific">Vitrella brassicaformis (strain CCMP3155)</name>
    <dbReference type="NCBI Taxonomy" id="1169540"/>
    <lineage>
        <taxon>Eukaryota</taxon>
        <taxon>Sar</taxon>
        <taxon>Alveolata</taxon>
        <taxon>Colpodellida</taxon>
        <taxon>Vitrellaceae</taxon>
        <taxon>Vitrella</taxon>
    </lineage>
</organism>
<dbReference type="Pfam" id="PF01743">
    <property type="entry name" value="PolyA_pol"/>
    <property type="match status" value="1"/>
</dbReference>
<gene>
    <name evidence="7" type="ORF">Vbra_10094</name>
</gene>
<dbReference type="SUPFAM" id="SSF56784">
    <property type="entry name" value="HAD-like"/>
    <property type="match status" value="1"/>
</dbReference>
<dbReference type="InParanoid" id="A0A0G4GMF9"/>
<dbReference type="OrthoDB" id="445712at2759"/>
<dbReference type="InterPro" id="IPR036412">
    <property type="entry name" value="HAD-like_sf"/>
</dbReference>
<dbReference type="GO" id="GO:0003723">
    <property type="term" value="F:RNA binding"/>
    <property type="evidence" value="ECO:0007669"/>
    <property type="project" value="UniProtKB-KW"/>
</dbReference>
<dbReference type="PANTHER" id="PTHR13734:SF5">
    <property type="entry name" value="CCA TRNA NUCLEOTIDYLTRANSFERASE, MITOCHONDRIAL"/>
    <property type="match status" value="1"/>
</dbReference>
<keyword evidence="3 4" id="KW-0694">RNA-binding</keyword>
<dbReference type="EMBL" id="CDMY01000718">
    <property type="protein sequence ID" value="CEM31314.1"/>
    <property type="molecule type" value="Genomic_DNA"/>
</dbReference>
<reference evidence="7 8" key="1">
    <citation type="submission" date="2014-11" db="EMBL/GenBank/DDBJ databases">
        <authorList>
            <person name="Zhu J."/>
            <person name="Qi W."/>
            <person name="Song R."/>
        </authorList>
    </citation>
    <scope>NUCLEOTIDE SEQUENCE [LARGE SCALE GENOMIC DNA]</scope>
</reference>
<evidence type="ECO:0000256" key="3">
    <source>
        <dbReference type="ARBA" id="ARBA00022884"/>
    </source>
</evidence>
<dbReference type="GO" id="GO:0001680">
    <property type="term" value="P:tRNA 3'-terminal CCA addition"/>
    <property type="evidence" value="ECO:0007669"/>
    <property type="project" value="TreeGrafter"/>
</dbReference>
<feature type="region of interest" description="Disordered" evidence="5">
    <location>
        <begin position="446"/>
        <end position="465"/>
    </location>
</feature>
<dbReference type="STRING" id="1169540.A0A0G4GMF9"/>
<evidence type="ECO:0000256" key="1">
    <source>
        <dbReference type="ARBA" id="ARBA00007265"/>
    </source>
</evidence>
<dbReference type="VEuPathDB" id="CryptoDB:Vbra_10094"/>
<dbReference type="SUPFAM" id="SSF81301">
    <property type="entry name" value="Nucleotidyltransferase"/>
    <property type="match status" value="1"/>
</dbReference>
<dbReference type="Gene3D" id="3.30.460.10">
    <property type="entry name" value="Beta Polymerase, domain 2"/>
    <property type="match status" value="1"/>
</dbReference>
<evidence type="ECO:0000259" key="6">
    <source>
        <dbReference type="Pfam" id="PF01743"/>
    </source>
</evidence>
<dbReference type="CDD" id="cd05398">
    <property type="entry name" value="NT_ClassII-CCAase"/>
    <property type="match status" value="1"/>
</dbReference>
<dbReference type="PhylomeDB" id="A0A0G4GMF9"/>
<proteinExistence type="inferred from homology"/>
<dbReference type="InterPro" id="IPR043519">
    <property type="entry name" value="NT_sf"/>
</dbReference>
<keyword evidence="2 4" id="KW-0808">Transferase</keyword>
<accession>A0A0G4GMF9</accession>
<dbReference type="GO" id="GO:0052927">
    <property type="term" value="F:CC tRNA cytidylyltransferase activity"/>
    <property type="evidence" value="ECO:0007669"/>
    <property type="project" value="TreeGrafter"/>
</dbReference>
<evidence type="ECO:0000313" key="7">
    <source>
        <dbReference type="EMBL" id="CEM31314.1"/>
    </source>
</evidence>